<dbReference type="Pfam" id="PF04069">
    <property type="entry name" value="OpuAC"/>
    <property type="match status" value="2"/>
</dbReference>
<dbReference type="GO" id="GO:0005275">
    <property type="term" value="F:amine transmembrane transporter activity"/>
    <property type="evidence" value="ECO:0007669"/>
    <property type="project" value="TreeGrafter"/>
</dbReference>
<gene>
    <name evidence="6" type="ORF">C7Y47_07380</name>
</gene>
<keyword evidence="2" id="KW-0813">Transport</keyword>
<evidence type="ECO:0000313" key="6">
    <source>
        <dbReference type="EMBL" id="TQR36087.1"/>
    </source>
</evidence>
<dbReference type="SUPFAM" id="SSF53850">
    <property type="entry name" value="Periplasmic binding protein-like II"/>
    <property type="match status" value="2"/>
</dbReference>
<dbReference type="AlphaFoldDB" id="A0A544UQH7"/>
<keyword evidence="3" id="KW-1003">Cell membrane</keyword>
<evidence type="ECO:0000313" key="7">
    <source>
        <dbReference type="Proteomes" id="UP000317944"/>
    </source>
</evidence>
<dbReference type="PROSITE" id="PS51257">
    <property type="entry name" value="PROKAR_LIPOPROTEIN"/>
    <property type="match status" value="1"/>
</dbReference>
<evidence type="ECO:0000256" key="3">
    <source>
        <dbReference type="ARBA" id="ARBA00022475"/>
    </source>
</evidence>
<dbReference type="GO" id="GO:0015871">
    <property type="term" value="P:choline transport"/>
    <property type="evidence" value="ECO:0007669"/>
    <property type="project" value="TreeGrafter"/>
</dbReference>
<dbReference type="PANTHER" id="PTHR47737">
    <property type="entry name" value="GLYCINE BETAINE/PROLINE BETAINE TRANSPORT SYSTEM PERMEASE PROTEIN PROW"/>
    <property type="match status" value="1"/>
</dbReference>
<organism evidence="6 7">
    <name type="scientific">Lysinibacillus sphaericus</name>
    <name type="common">Bacillus sphaericus</name>
    <dbReference type="NCBI Taxonomy" id="1421"/>
    <lineage>
        <taxon>Bacteria</taxon>
        <taxon>Bacillati</taxon>
        <taxon>Bacillota</taxon>
        <taxon>Bacilli</taxon>
        <taxon>Bacillales</taxon>
        <taxon>Bacillaceae</taxon>
        <taxon>Lysinibacillus</taxon>
    </lineage>
</organism>
<protein>
    <submittedName>
        <fullName evidence="6">Glycine/betaine ABC transporter</fullName>
    </submittedName>
</protein>
<dbReference type="Proteomes" id="UP000317944">
    <property type="component" value="Unassembled WGS sequence"/>
</dbReference>
<comment type="subcellular location">
    <subcellularLocation>
        <location evidence="1">Cell membrane</location>
    </subcellularLocation>
</comment>
<evidence type="ECO:0000256" key="2">
    <source>
        <dbReference type="ARBA" id="ARBA00022448"/>
    </source>
</evidence>
<dbReference type="PANTHER" id="PTHR47737:SF1">
    <property type="entry name" value="GLYCINE BETAINE_PROLINE BETAINE TRANSPORT SYSTEM PERMEASE PROTEIN PROW"/>
    <property type="match status" value="1"/>
</dbReference>
<dbReference type="GO" id="GO:0031460">
    <property type="term" value="P:glycine betaine transport"/>
    <property type="evidence" value="ECO:0007669"/>
    <property type="project" value="TreeGrafter"/>
</dbReference>
<keyword evidence="4" id="KW-0472">Membrane</keyword>
<feature type="domain" description="ABC-type glycine betaine transport system substrate-binding" evidence="5">
    <location>
        <begin position="40"/>
        <end position="181"/>
    </location>
</feature>
<name>A0A544UQH7_LYSSH</name>
<evidence type="ECO:0000259" key="5">
    <source>
        <dbReference type="Pfam" id="PF04069"/>
    </source>
</evidence>
<comment type="caution">
    <text evidence="6">The sequence shown here is derived from an EMBL/GenBank/DDBJ whole genome shotgun (WGS) entry which is preliminary data.</text>
</comment>
<feature type="domain" description="ABC-type glycine betaine transport system substrate-binding" evidence="5">
    <location>
        <begin position="199"/>
        <end position="301"/>
    </location>
</feature>
<dbReference type="RefSeq" id="WP_142508174.1">
    <property type="nucleotide sequence ID" value="NZ_SADV01000004.1"/>
</dbReference>
<sequence length="303" mass="33337">MKLKSVGLTLGLAISLLLTGCGDGDSKKDNGNSIGTTPSIGEQVDYKIIGIEPGAGLTGLAENTIEKYENLKGWELEQSSTPGMLGSLEQAIRNEDPIIITGWTPHWMFSSYDLKFLEDPQGTLGGSENINTLARKGLEKDLPDAYTILDRFYWEPEDMEAVMFEAQTSSFEDAADKWIEENQDKVNEWTKDTKKVSGKEIELASTPWDSERASSSVLQAVFEELGYTVTITPVDPAIMFQAIATGVADATVAAWLPTTHSSFYEKYKDDLINLGENLKGTKNGFVVPAYMDIDSIEDLQPKK</sequence>
<dbReference type="EMBL" id="SADV01000004">
    <property type="protein sequence ID" value="TQR36087.1"/>
    <property type="molecule type" value="Genomic_DNA"/>
</dbReference>
<dbReference type="GO" id="GO:0015226">
    <property type="term" value="F:carnitine transmembrane transporter activity"/>
    <property type="evidence" value="ECO:0007669"/>
    <property type="project" value="TreeGrafter"/>
</dbReference>
<proteinExistence type="predicted"/>
<accession>A0A544UQH7</accession>
<dbReference type="Gene3D" id="3.40.190.100">
    <property type="entry name" value="Glycine betaine-binding periplasmic protein, domain 2"/>
    <property type="match status" value="1"/>
</dbReference>
<dbReference type="InterPro" id="IPR007210">
    <property type="entry name" value="ABC_Gly_betaine_transp_sub-bd"/>
</dbReference>
<dbReference type="GO" id="GO:0043190">
    <property type="term" value="C:ATP-binding cassette (ABC) transporter complex"/>
    <property type="evidence" value="ECO:0007669"/>
    <property type="project" value="InterPro"/>
</dbReference>
<dbReference type="Gene3D" id="3.10.105.10">
    <property type="entry name" value="Dipeptide-binding Protein, Domain 3"/>
    <property type="match status" value="1"/>
</dbReference>
<dbReference type="OrthoDB" id="9787902at2"/>
<evidence type="ECO:0000256" key="1">
    <source>
        <dbReference type="ARBA" id="ARBA00004236"/>
    </source>
</evidence>
<evidence type="ECO:0000256" key="4">
    <source>
        <dbReference type="ARBA" id="ARBA00023136"/>
    </source>
</evidence>
<reference evidence="6 7" key="1">
    <citation type="submission" date="2018-03" db="EMBL/GenBank/DDBJ databases">
        <title>Aerobic endospore-forming bacteria genome sequencing and assembly.</title>
        <authorList>
            <person name="Cavalcante D.A."/>
            <person name="Driks A."/>
            <person name="Putonti C."/>
            <person name="De-Souza M.T."/>
        </authorList>
    </citation>
    <scope>NUCLEOTIDE SEQUENCE [LARGE SCALE GENOMIC DNA]</scope>
    <source>
        <strain evidence="6 7">SDF0037</strain>
    </source>
</reference>